<dbReference type="PANTHER" id="PTHR30329:SF21">
    <property type="entry name" value="LIPOPROTEIN YIAD-RELATED"/>
    <property type="match status" value="1"/>
</dbReference>
<evidence type="ECO:0000256" key="2">
    <source>
        <dbReference type="ARBA" id="ARBA00023136"/>
    </source>
</evidence>
<organism evidence="6 7">
    <name type="scientific">Marinomonas profundi</name>
    <dbReference type="NCBI Taxonomy" id="2726122"/>
    <lineage>
        <taxon>Bacteria</taxon>
        <taxon>Pseudomonadati</taxon>
        <taxon>Pseudomonadota</taxon>
        <taxon>Gammaproteobacteria</taxon>
        <taxon>Oceanospirillales</taxon>
        <taxon>Oceanospirillaceae</taxon>
        <taxon>Marinomonas</taxon>
    </lineage>
</organism>
<evidence type="ECO:0000313" key="7">
    <source>
        <dbReference type="Proteomes" id="UP000586067"/>
    </source>
</evidence>
<feature type="domain" description="OmpA-like" evidence="5">
    <location>
        <begin position="55"/>
        <end position="173"/>
    </location>
</feature>
<dbReference type="Pfam" id="PF00691">
    <property type="entry name" value="OmpA"/>
    <property type="match status" value="2"/>
</dbReference>
<evidence type="ECO:0000313" key="6">
    <source>
        <dbReference type="EMBL" id="NLQ16048.1"/>
    </source>
</evidence>
<dbReference type="CDD" id="cd07185">
    <property type="entry name" value="OmpA_C-like"/>
    <property type="match status" value="2"/>
</dbReference>
<dbReference type="InterPro" id="IPR006664">
    <property type="entry name" value="OMP_bac"/>
</dbReference>
<dbReference type="PRINTS" id="PR01021">
    <property type="entry name" value="OMPADOMAIN"/>
</dbReference>
<reference evidence="6 7" key="1">
    <citation type="submission" date="2020-04" db="EMBL/GenBank/DDBJ databases">
        <title>Marinomonas sp. M1K-6 isolated from the deep seawater of the Mariana Trench.</title>
        <authorList>
            <person name="Li Y."/>
        </authorList>
    </citation>
    <scope>NUCLEOTIDE SEQUENCE [LARGE SCALE GENOMIC DNA]</scope>
    <source>
        <strain evidence="6 7">M1K-6</strain>
    </source>
</reference>
<keyword evidence="2 4" id="KW-0472">Membrane</keyword>
<gene>
    <name evidence="6" type="ORF">HGG82_00240</name>
</gene>
<evidence type="ECO:0000256" key="4">
    <source>
        <dbReference type="PROSITE-ProRule" id="PRU00473"/>
    </source>
</evidence>
<dbReference type="Gene3D" id="3.30.1330.60">
    <property type="entry name" value="OmpA-like domain"/>
    <property type="match status" value="2"/>
</dbReference>
<dbReference type="AlphaFoldDB" id="A0A847QUI2"/>
<feature type="domain" description="OmpA-like" evidence="5">
    <location>
        <begin position="186"/>
        <end position="304"/>
    </location>
</feature>
<comment type="caution">
    <text evidence="6">The sequence shown here is derived from an EMBL/GenBank/DDBJ whole genome shotgun (WGS) entry which is preliminary data.</text>
</comment>
<name>A0A847QUI2_9GAMM</name>
<dbReference type="RefSeq" id="WP_168822039.1">
    <property type="nucleotide sequence ID" value="NZ_CP073013.1"/>
</dbReference>
<keyword evidence="7" id="KW-1185">Reference proteome</keyword>
<dbReference type="SUPFAM" id="SSF103088">
    <property type="entry name" value="OmpA-like"/>
    <property type="match status" value="2"/>
</dbReference>
<sequence length="330" mass="37120">MFSLFSSLAISQPLYSANLMNRLKDSDLDGVINARDLCAHTAQGIDVDIHGCPLTELESFSFDFDVQFNIGSAKLRPEYHAHLQDLATFLQQAPDTQLLIEGHTDNTGTEGYNLTLSKKRAEAIAGALMSTFNIDPKRIKTLAYGQERPIASNDTEVGRTRNRRVSGEIVVPFHYKNEAENHQDAKHPRIGRSDLIIPFKSNRDSVKEIYRPSIQSLGKTLQDNPDTLLIIEGHTDNVGRRDYNLALSIERANKVAEMIRAQFSISKNRLKVRGYGQDVPITSNATEAGRKKNRRVSTEIVKTFKATQKVPLPKWTIWSVDEMDQKTPKN</sequence>
<dbReference type="GO" id="GO:0009279">
    <property type="term" value="C:cell outer membrane"/>
    <property type="evidence" value="ECO:0007669"/>
    <property type="project" value="UniProtKB-SubCell"/>
</dbReference>
<evidence type="ECO:0000256" key="1">
    <source>
        <dbReference type="ARBA" id="ARBA00004442"/>
    </source>
</evidence>
<accession>A0A847QUI2</accession>
<proteinExistence type="predicted"/>
<dbReference type="PROSITE" id="PS51123">
    <property type="entry name" value="OMPA_2"/>
    <property type="match status" value="2"/>
</dbReference>
<protein>
    <submittedName>
        <fullName evidence="6">OmpA family protein</fullName>
    </submittedName>
</protein>
<dbReference type="Proteomes" id="UP000586067">
    <property type="component" value="Unassembled WGS sequence"/>
</dbReference>
<dbReference type="EMBL" id="JABAEK010000001">
    <property type="protein sequence ID" value="NLQ16048.1"/>
    <property type="molecule type" value="Genomic_DNA"/>
</dbReference>
<dbReference type="PANTHER" id="PTHR30329">
    <property type="entry name" value="STATOR ELEMENT OF FLAGELLAR MOTOR COMPLEX"/>
    <property type="match status" value="1"/>
</dbReference>
<dbReference type="InterPro" id="IPR050330">
    <property type="entry name" value="Bact_OuterMem_StrucFunc"/>
</dbReference>
<dbReference type="InterPro" id="IPR036737">
    <property type="entry name" value="OmpA-like_sf"/>
</dbReference>
<keyword evidence="3" id="KW-0998">Cell outer membrane</keyword>
<comment type="subcellular location">
    <subcellularLocation>
        <location evidence="1">Cell outer membrane</location>
    </subcellularLocation>
</comment>
<evidence type="ECO:0000259" key="5">
    <source>
        <dbReference type="PROSITE" id="PS51123"/>
    </source>
</evidence>
<evidence type="ECO:0000256" key="3">
    <source>
        <dbReference type="ARBA" id="ARBA00023237"/>
    </source>
</evidence>
<dbReference type="InterPro" id="IPR006665">
    <property type="entry name" value="OmpA-like"/>
</dbReference>